<feature type="compositionally biased region" description="Low complexity" evidence="3">
    <location>
        <begin position="45"/>
        <end position="67"/>
    </location>
</feature>
<dbReference type="PANTHER" id="PTHR15074">
    <property type="entry name" value="METHYL-CPG-BINDING PROTEIN"/>
    <property type="match status" value="1"/>
</dbReference>
<dbReference type="AlphaFoldDB" id="A0A1B9IYK4"/>
<evidence type="ECO:0000256" key="3">
    <source>
        <dbReference type="SAM" id="MobiDB-lite"/>
    </source>
</evidence>
<dbReference type="Pfam" id="PF00730">
    <property type="entry name" value="HhH-GPD"/>
    <property type="match status" value="1"/>
</dbReference>
<sequence>MLKALGLLGQCEYEYKRYHLDLLIGLLLQQSSQPQLELESDGEGSSVTSSIPTSFSSSSRVSPISTDSDIEELKAKQNTSPYFNKSGDMKTRSQNESQHLPRGMITPQTTPIISTRSSKRKGKGKETSAAGRKDNGNGLRPPTPESIPSKKRKRVTKEVRVEIPSKVEVELKTSKRKKKKKKKKEKDETDLKGAAKLDNEEDREEEVMVESERGVVEHIGKIHLIQEKLRYNPWKMLIATSLLNKTSGRAVKPILEELLDRYPTPQNLAEASIPDLAQLLYPLGLYNQRASSLVRFSRQYLDLGWPLFPITSIPIYTEDIPPLNKINTKTGRETNLIDNLNLDLDLDVKVFHGSGIYASDSFRIFSQFHSGQGAPSQESKWISKVERAKDRMRNEGGWNGSVDMLSEYLSDDDEPEKEEEEQDQEEWRKVVPLDKELRRYLIWRWGIEGIIYDIHTGPRIVKQRDKRRLKYLLKENDLENS</sequence>
<feature type="domain" description="HhH-GPD" evidence="4">
    <location>
        <begin position="242"/>
        <end position="331"/>
    </location>
</feature>
<feature type="compositionally biased region" description="Basic residues" evidence="3">
    <location>
        <begin position="174"/>
        <end position="184"/>
    </location>
</feature>
<feature type="compositionally biased region" description="Basic and acidic residues" evidence="3">
    <location>
        <begin position="185"/>
        <end position="198"/>
    </location>
</feature>
<feature type="region of interest" description="Disordered" evidence="3">
    <location>
        <begin position="37"/>
        <end position="159"/>
    </location>
</feature>
<gene>
    <name evidence="5" type="ORF">L486_00238</name>
</gene>
<dbReference type="GO" id="GO:0003677">
    <property type="term" value="F:DNA binding"/>
    <property type="evidence" value="ECO:0007669"/>
    <property type="project" value="InterPro"/>
</dbReference>
<dbReference type="InterPro" id="IPR011257">
    <property type="entry name" value="DNA_glycosylase"/>
</dbReference>
<dbReference type="Proteomes" id="UP000092583">
    <property type="component" value="Unassembled WGS sequence"/>
</dbReference>
<feature type="region of interest" description="Disordered" evidence="3">
    <location>
        <begin position="173"/>
        <end position="205"/>
    </location>
</feature>
<keyword evidence="6" id="KW-1185">Reference proteome</keyword>
<proteinExistence type="predicted"/>
<comment type="subcellular location">
    <subcellularLocation>
        <location evidence="1">Nucleus</location>
    </subcellularLocation>
</comment>
<evidence type="ECO:0000259" key="4">
    <source>
        <dbReference type="Pfam" id="PF00730"/>
    </source>
</evidence>
<reference evidence="6" key="2">
    <citation type="submission" date="2013-12" db="EMBL/GenBank/DDBJ databases">
        <title>Evolution of pathogenesis and genome organization in the Tremellales.</title>
        <authorList>
            <person name="Cuomo C."/>
            <person name="Litvintseva A."/>
            <person name="Heitman J."/>
            <person name="Chen Y."/>
            <person name="Sun S."/>
            <person name="Springer D."/>
            <person name="Dromer F."/>
            <person name="Young S."/>
            <person name="Zeng Q."/>
            <person name="Chapman S."/>
            <person name="Gujja S."/>
            <person name="Saif S."/>
            <person name="Birren B."/>
        </authorList>
    </citation>
    <scope>NUCLEOTIDE SEQUENCE [LARGE SCALE GENOMIC DNA]</scope>
    <source>
        <strain evidence="6">CBS 10435</strain>
    </source>
</reference>
<dbReference type="EMBL" id="KI669459">
    <property type="protein sequence ID" value="OCF60603.1"/>
    <property type="molecule type" value="Genomic_DNA"/>
</dbReference>
<dbReference type="Gene3D" id="1.10.340.30">
    <property type="entry name" value="Hypothetical protein, domain 2"/>
    <property type="match status" value="1"/>
</dbReference>
<dbReference type="SUPFAM" id="SSF48150">
    <property type="entry name" value="DNA-glycosylase"/>
    <property type="match status" value="1"/>
</dbReference>
<evidence type="ECO:0000313" key="5">
    <source>
        <dbReference type="EMBL" id="OCF60603.1"/>
    </source>
</evidence>
<dbReference type="InterPro" id="IPR045138">
    <property type="entry name" value="MeCP2/MBD4"/>
</dbReference>
<dbReference type="OrthoDB" id="10265068at2759"/>
<accession>A0A1B9IYK4</accession>
<dbReference type="GO" id="GO:0005634">
    <property type="term" value="C:nucleus"/>
    <property type="evidence" value="ECO:0007669"/>
    <property type="project" value="UniProtKB-SubCell"/>
</dbReference>
<name>A0A1B9IYK4_9TREE</name>
<protein>
    <recommendedName>
        <fullName evidence="4">HhH-GPD domain-containing protein</fullName>
    </recommendedName>
</protein>
<evidence type="ECO:0000256" key="2">
    <source>
        <dbReference type="ARBA" id="ARBA00023242"/>
    </source>
</evidence>
<dbReference type="STRING" id="1331196.A0A1B9IYK4"/>
<evidence type="ECO:0000313" key="6">
    <source>
        <dbReference type="Proteomes" id="UP000092583"/>
    </source>
</evidence>
<keyword evidence="2" id="KW-0539">Nucleus</keyword>
<dbReference type="GO" id="GO:0006285">
    <property type="term" value="P:base-excision repair, AP site formation"/>
    <property type="evidence" value="ECO:0007669"/>
    <property type="project" value="UniProtKB-ARBA"/>
</dbReference>
<organism evidence="5 6">
    <name type="scientific">Kwoniella mangroviensis CBS 10435</name>
    <dbReference type="NCBI Taxonomy" id="1331196"/>
    <lineage>
        <taxon>Eukaryota</taxon>
        <taxon>Fungi</taxon>
        <taxon>Dikarya</taxon>
        <taxon>Basidiomycota</taxon>
        <taxon>Agaricomycotina</taxon>
        <taxon>Tremellomycetes</taxon>
        <taxon>Tremellales</taxon>
        <taxon>Cryptococcaceae</taxon>
        <taxon>Kwoniella</taxon>
    </lineage>
</organism>
<dbReference type="InterPro" id="IPR003265">
    <property type="entry name" value="HhH-GPD_domain"/>
</dbReference>
<dbReference type="PANTHER" id="PTHR15074:SF0">
    <property type="entry name" value="METHYL-CPG-BINDING DOMAIN PROTEIN 4-LIKE PROTEIN"/>
    <property type="match status" value="1"/>
</dbReference>
<evidence type="ECO:0000256" key="1">
    <source>
        <dbReference type="ARBA" id="ARBA00004123"/>
    </source>
</evidence>
<dbReference type="GO" id="GO:0003824">
    <property type="term" value="F:catalytic activity"/>
    <property type="evidence" value="ECO:0007669"/>
    <property type="project" value="InterPro"/>
</dbReference>
<reference evidence="5 6" key="1">
    <citation type="submission" date="2013-07" db="EMBL/GenBank/DDBJ databases">
        <title>The Genome Sequence of Kwoniella mangroviensis CBS10435.</title>
        <authorList>
            <consortium name="The Broad Institute Genome Sequencing Platform"/>
            <person name="Cuomo C."/>
            <person name="Litvintseva A."/>
            <person name="Chen Y."/>
            <person name="Heitman J."/>
            <person name="Sun S."/>
            <person name="Springer D."/>
            <person name="Dromer F."/>
            <person name="Young S.K."/>
            <person name="Zeng Q."/>
            <person name="Gargeya S."/>
            <person name="Fitzgerald M."/>
            <person name="Abouelleil A."/>
            <person name="Alvarado L."/>
            <person name="Berlin A.M."/>
            <person name="Chapman S.B."/>
            <person name="Dewar J."/>
            <person name="Goldberg J."/>
            <person name="Griggs A."/>
            <person name="Gujja S."/>
            <person name="Hansen M."/>
            <person name="Howarth C."/>
            <person name="Imamovic A."/>
            <person name="Larimer J."/>
            <person name="McCowan C."/>
            <person name="Murphy C."/>
            <person name="Pearson M."/>
            <person name="Priest M."/>
            <person name="Roberts A."/>
            <person name="Saif S."/>
            <person name="Shea T."/>
            <person name="Sykes S."/>
            <person name="Wortman J."/>
            <person name="Nusbaum C."/>
            <person name="Birren B."/>
        </authorList>
    </citation>
    <scope>NUCLEOTIDE SEQUENCE [LARGE SCALE GENOMIC DNA]</scope>
    <source>
        <strain evidence="5 6">CBS 10435</strain>
    </source>
</reference>